<evidence type="ECO:0000256" key="5">
    <source>
        <dbReference type="ARBA" id="ARBA00022989"/>
    </source>
</evidence>
<evidence type="ECO:0000313" key="9">
    <source>
        <dbReference type="EMBL" id="QTE30842.1"/>
    </source>
</evidence>
<proteinExistence type="inferred from homology"/>
<dbReference type="Pfam" id="PF03601">
    <property type="entry name" value="Cons_hypoth698"/>
    <property type="match status" value="1"/>
</dbReference>
<dbReference type="EMBL" id="CP071868">
    <property type="protein sequence ID" value="QTE30842.1"/>
    <property type="molecule type" value="Genomic_DNA"/>
</dbReference>
<sequence length="376" mass="37487">MRSSRRGPYCERSTGSRLVPAPDRRAGSQPVTRDTLALPRRAPEPGLEPSGSARAAVPGLAAVAGATALAFAVAHVVPALNAATVAVVLGALAANLGLHPPVLRPGTHVATTRLLRIAVVLLGLQLALPDLVHLGLGGLAVVLGTVAVTFTGTQLLGRALGLPPARSLLVATGFSICGASAIAAMREVAGGEEEDTAVAIALVTLCGSLAIVVLPALAGPLGLEPAAFGAWVGASVHDVGQAVATASRVDGALTTAVVVKLSRVVLLAPLVAAVALTRRTRRGAAAGGRRPPILPLFVVGFLAAIALRSAELVPDSALAVAAGAQHVLMVAALAGLGTGIDRRTLRATGGRTLGLGLASWLLVAATAYAGVRLFLA</sequence>
<feature type="transmembrane region" description="Helical" evidence="8">
    <location>
        <begin position="110"/>
        <end position="128"/>
    </location>
</feature>
<evidence type="ECO:0000256" key="6">
    <source>
        <dbReference type="ARBA" id="ARBA00023136"/>
    </source>
</evidence>
<reference evidence="9" key="1">
    <citation type="submission" date="2021-03" db="EMBL/GenBank/DDBJ databases">
        <title>Pengzhenrongella sicca gen. nov., sp. nov., a new member of suborder Micrococcineae isolated from High-Arctic tundra soil.</title>
        <authorList>
            <person name="Peng F."/>
        </authorList>
    </citation>
    <scope>NUCLEOTIDE SEQUENCE</scope>
    <source>
        <strain evidence="9">LRZ-2</strain>
    </source>
</reference>
<evidence type="ECO:0000256" key="1">
    <source>
        <dbReference type="ARBA" id="ARBA00004651"/>
    </source>
</evidence>
<feature type="transmembrane region" description="Helical" evidence="8">
    <location>
        <begin position="352"/>
        <end position="375"/>
    </location>
</feature>
<gene>
    <name evidence="9" type="ORF">J4E96_07910</name>
</gene>
<keyword evidence="3" id="KW-1003">Cell membrane</keyword>
<dbReference type="PANTHER" id="PTHR30106">
    <property type="entry name" value="INNER MEMBRANE PROTEIN YEIH-RELATED"/>
    <property type="match status" value="1"/>
</dbReference>
<evidence type="ECO:0000256" key="4">
    <source>
        <dbReference type="ARBA" id="ARBA00022692"/>
    </source>
</evidence>
<feature type="transmembrane region" description="Helical" evidence="8">
    <location>
        <begin position="292"/>
        <end position="310"/>
    </location>
</feature>
<keyword evidence="6 8" id="KW-0472">Membrane</keyword>
<evidence type="ECO:0000313" key="10">
    <source>
        <dbReference type="Proteomes" id="UP000663937"/>
    </source>
</evidence>
<dbReference type="InterPro" id="IPR018383">
    <property type="entry name" value="UPF0324_pro"/>
</dbReference>
<keyword evidence="4 8" id="KW-0812">Transmembrane</keyword>
<feature type="transmembrane region" description="Helical" evidence="8">
    <location>
        <begin position="79"/>
        <end position="98"/>
    </location>
</feature>
<feature type="transmembrane region" description="Helical" evidence="8">
    <location>
        <begin position="316"/>
        <end position="340"/>
    </location>
</feature>
<organism evidence="9 10">
    <name type="scientific">Pengzhenrongella sicca</name>
    <dbReference type="NCBI Taxonomy" id="2819238"/>
    <lineage>
        <taxon>Bacteria</taxon>
        <taxon>Bacillati</taxon>
        <taxon>Actinomycetota</taxon>
        <taxon>Actinomycetes</taxon>
        <taxon>Micrococcales</taxon>
        <taxon>Pengzhenrongella</taxon>
    </lineage>
</organism>
<feature type="transmembrane region" description="Helical" evidence="8">
    <location>
        <begin position="168"/>
        <end position="185"/>
    </location>
</feature>
<feature type="transmembrane region" description="Helical" evidence="8">
    <location>
        <begin position="134"/>
        <end position="156"/>
    </location>
</feature>
<evidence type="ECO:0000256" key="7">
    <source>
        <dbReference type="SAM" id="MobiDB-lite"/>
    </source>
</evidence>
<dbReference type="PANTHER" id="PTHR30106:SF2">
    <property type="entry name" value="UPF0324 INNER MEMBRANE PROTEIN YEIH"/>
    <property type="match status" value="1"/>
</dbReference>
<comment type="subcellular location">
    <subcellularLocation>
        <location evidence="1">Cell membrane</location>
        <topology evidence="1">Multi-pass membrane protein</topology>
    </subcellularLocation>
</comment>
<dbReference type="GO" id="GO:0005886">
    <property type="term" value="C:plasma membrane"/>
    <property type="evidence" value="ECO:0007669"/>
    <property type="project" value="UniProtKB-SubCell"/>
</dbReference>
<keyword evidence="5 8" id="KW-1133">Transmembrane helix</keyword>
<feature type="region of interest" description="Disordered" evidence="7">
    <location>
        <begin position="1"/>
        <end position="51"/>
    </location>
</feature>
<evidence type="ECO:0000256" key="2">
    <source>
        <dbReference type="ARBA" id="ARBA00007977"/>
    </source>
</evidence>
<name>A0A8A4ZFQ6_9MICO</name>
<keyword evidence="10" id="KW-1185">Reference proteome</keyword>
<comment type="similarity">
    <text evidence="2">Belongs to the UPF0324 family.</text>
</comment>
<dbReference type="AlphaFoldDB" id="A0A8A4ZFQ6"/>
<evidence type="ECO:0000256" key="8">
    <source>
        <dbReference type="SAM" id="Phobius"/>
    </source>
</evidence>
<evidence type="ECO:0000256" key="3">
    <source>
        <dbReference type="ARBA" id="ARBA00022475"/>
    </source>
</evidence>
<dbReference type="KEGG" id="psic:J4E96_07910"/>
<protein>
    <submittedName>
        <fullName evidence="9">Putative sulfate exporter family transporter</fullName>
    </submittedName>
</protein>
<dbReference type="Proteomes" id="UP000663937">
    <property type="component" value="Chromosome"/>
</dbReference>
<feature type="transmembrane region" description="Helical" evidence="8">
    <location>
        <begin position="197"/>
        <end position="218"/>
    </location>
</feature>
<accession>A0A8A4ZFQ6</accession>